<dbReference type="AlphaFoldDB" id="A0A163SE61"/>
<protein>
    <recommendedName>
        <fullName evidence="1">N-acetyltransferase domain-containing protein</fullName>
    </recommendedName>
</protein>
<accession>A0A163SE61</accession>
<dbReference type="SUPFAM" id="SSF55729">
    <property type="entry name" value="Acyl-CoA N-acyltransferases (Nat)"/>
    <property type="match status" value="1"/>
</dbReference>
<gene>
    <name evidence="2" type="ORF">AWM68_00870</name>
</gene>
<feature type="domain" description="N-acetyltransferase" evidence="1">
    <location>
        <begin position="105"/>
        <end position="250"/>
    </location>
</feature>
<dbReference type="OrthoDB" id="511027at2"/>
<organism evidence="2 3">
    <name type="scientific">Fictibacillus phosphorivorans</name>
    <dbReference type="NCBI Taxonomy" id="1221500"/>
    <lineage>
        <taxon>Bacteria</taxon>
        <taxon>Bacillati</taxon>
        <taxon>Bacillota</taxon>
        <taxon>Bacilli</taxon>
        <taxon>Bacillales</taxon>
        <taxon>Fictibacillaceae</taxon>
        <taxon>Fictibacillus</taxon>
    </lineage>
</organism>
<keyword evidence="3" id="KW-1185">Reference proteome</keyword>
<name>A0A163SE61_9BACL</name>
<evidence type="ECO:0000259" key="1">
    <source>
        <dbReference type="PROSITE" id="PS51186"/>
    </source>
</evidence>
<sequence>MGNLSTISNKSFSVLNGMPSYLGIEQKQTVEPEIFSQLVAELLSIGKANKLRRVSVHLQKGTDAYEKHASYLECCGFEMFTSSVEYYKNLSDVQEEDTYFSYHTLGNSNLTEQEFKDLWKRVMHGSANRASTLSIDEQLQSLKHELGLGWERNCGVFYLEQLPVAVCIPHIEPGTKDEGRLFYFGVLPEVRGKGYAGILHKCSLQLLKDMGARYYVGSTHETNTSMQRIFEKSGCKERGRKASYYYYLNK</sequence>
<dbReference type="CDD" id="cd04301">
    <property type="entry name" value="NAT_SF"/>
    <property type="match status" value="1"/>
</dbReference>
<dbReference type="GO" id="GO:0016747">
    <property type="term" value="F:acyltransferase activity, transferring groups other than amino-acyl groups"/>
    <property type="evidence" value="ECO:0007669"/>
    <property type="project" value="InterPro"/>
</dbReference>
<dbReference type="Pfam" id="PF00583">
    <property type="entry name" value="Acetyltransf_1"/>
    <property type="match status" value="1"/>
</dbReference>
<dbReference type="Gene3D" id="3.40.630.30">
    <property type="match status" value="1"/>
</dbReference>
<evidence type="ECO:0000313" key="3">
    <source>
        <dbReference type="Proteomes" id="UP000076567"/>
    </source>
</evidence>
<dbReference type="InterPro" id="IPR000182">
    <property type="entry name" value="GNAT_dom"/>
</dbReference>
<proteinExistence type="predicted"/>
<comment type="caution">
    <text evidence="2">The sequence shown here is derived from an EMBL/GenBank/DDBJ whole genome shotgun (WGS) entry which is preliminary data.</text>
</comment>
<evidence type="ECO:0000313" key="2">
    <source>
        <dbReference type="EMBL" id="KZE68859.1"/>
    </source>
</evidence>
<dbReference type="PROSITE" id="PS51186">
    <property type="entry name" value="GNAT"/>
    <property type="match status" value="1"/>
</dbReference>
<reference evidence="3" key="1">
    <citation type="submission" date="2016-01" db="EMBL/GenBank/DDBJ databases">
        <title>Draft genome of Chromobacterium sp. F49.</title>
        <authorList>
            <person name="Hong K.W."/>
        </authorList>
    </citation>
    <scope>NUCLEOTIDE SEQUENCE [LARGE SCALE GENOMIC DNA]</scope>
    <source>
        <strain evidence="3">P7IIIA</strain>
    </source>
</reference>
<dbReference type="EMBL" id="LRFC01000001">
    <property type="protein sequence ID" value="KZE68859.1"/>
    <property type="molecule type" value="Genomic_DNA"/>
</dbReference>
<dbReference type="Proteomes" id="UP000076567">
    <property type="component" value="Unassembled WGS sequence"/>
</dbReference>
<dbReference type="InterPro" id="IPR016181">
    <property type="entry name" value="Acyl_CoA_acyltransferase"/>
</dbReference>
<dbReference type="RefSeq" id="WP_156488267.1">
    <property type="nucleotide sequence ID" value="NZ_LRFC01000001.1"/>
</dbReference>